<evidence type="ECO:0000256" key="3">
    <source>
        <dbReference type="ARBA" id="ARBA00023284"/>
    </source>
</evidence>
<keyword evidence="2" id="KW-0201">Cytochrome c-type biogenesis</keyword>
<accession>A0A4S2H8M5</accession>
<dbReference type="SUPFAM" id="SSF52833">
    <property type="entry name" value="Thioredoxin-like"/>
    <property type="match status" value="1"/>
</dbReference>
<evidence type="ECO:0000313" key="6">
    <source>
        <dbReference type="EMBL" id="TGY92180.1"/>
    </source>
</evidence>
<dbReference type="GO" id="GO:0015036">
    <property type="term" value="F:disulfide oxidoreductase activity"/>
    <property type="evidence" value="ECO:0007669"/>
    <property type="project" value="UniProtKB-ARBA"/>
</dbReference>
<dbReference type="CDD" id="cd02966">
    <property type="entry name" value="TlpA_like_family"/>
    <property type="match status" value="1"/>
</dbReference>
<keyword evidence="7" id="KW-1185">Reference proteome</keyword>
<dbReference type="PANTHER" id="PTHR42852">
    <property type="entry name" value="THIOL:DISULFIDE INTERCHANGE PROTEIN DSBE"/>
    <property type="match status" value="1"/>
</dbReference>
<keyword evidence="4" id="KW-0812">Transmembrane</keyword>
<name>A0A4S2H8M5_9PROT</name>
<protein>
    <submittedName>
        <fullName evidence="6">TlpA family protein disulfide reductase</fullName>
    </submittedName>
</protein>
<dbReference type="InterPro" id="IPR017937">
    <property type="entry name" value="Thioredoxin_CS"/>
</dbReference>
<dbReference type="AlphaFoldDB" id="A0A4S2H8M5"/>
<gene>
    <name evidence="6" type="ORF">E5162_11000</name>
</gene>
<dbReference type="InterPro" id="IPR050553">
    <property type="entry name" value="Thioredoxin_ResA/DsbE_sf"/>
</dbReference>
<dbReference type="PROSITE" id="PS00194">
    <property type="entry name" value="THIOREDOXIN_1"/>
    <property type="match status" value="1"/>
</dbReference>
<dbReference type="InterPro" id="IPR013740">
    <property type="entry name" value="Redoxin"/>
</dbReference>
<dbReference type="Gene3D" id="3.40.30.10">
    <property type="entry name" value="Glutaredoxin"/>
    <property type="match status" value="1"/>
</dbReference>
<feature type="domain" description="Thioredoxin" evidence="5">
    <location>
        <begin position="98"/>
        <end position="242"/>
    </location>
</feature>
<organism evidence="6 7">
    <name type="scientific">Marinicauda pacifica</name>
    <dbReference type="NCBI Taxonomy" id="1133559"/>
    <lineage>
        <taxon>Bacteria</taxon>
        <taxon>Pseudomonadati</taxon>
        <taxon>Pseudomonadota</taxon>
        <taxon>Alphaproteobacteria</taxon>
        <taxon>Maricaulales</taxon>
        <taxon>Maricaulaceae</taxon>
        <taxon>Marinicauda</taxon>
    </lineage>
</organism>
<evidence type="ECO:0000256" key="2">
    <source>
        <dbReference type="ARBA" id="ARBA00022748"/>
    </source>
</evidence>
<dbReference type="PANTHER" id="PTHR42852:SF18">
    <property type="entry name" value="CHROMOSOME UNDETERMINED SCAFFOLD_47, WHOLE GENOME SHOTGUN SEQUENCE"/>
    <property type="match status" value="1"/>
</dbReference>
<keyword evidence="4" id="KW-1133">Transmembrane helix</keyword>
<dbReference type="PROSITE" id="PS51352">
    <property type="entry name" value="THIOREDOXIN_2"/>
    <property type="match status" value="1"/>
</dbReference>
<reference evidence="6 7" key="1">
    <citation type="journal article" date="2013" name="Int. J. Syst. Evol. Microbiol.">
        <title>Marinicauda pacifica gen. nov., sp. nov., a prosthecate alphaproteobacterium of the family Hyphomonadaceae isolated from deep seawater.</title>
        <authorList>
            <person name="Zhang X.Y."/>
            <person name="Li G.W."/>
            <person name="Wang C.S."/>
            <person name="Zhang Y.J."/>
            <person name="Xu X.W."/>
            <person name="Li H."/>
            <person name="Liu A."/>
            <person name="Liu C."/>
            <person name="Xie B.B."/>
            <person name="Qin Q.L."/>
            <person name="Xu Z."/>
            <person name="Chen X.L."/>
            <person name="Zhou B.C."/>
            <person name="Zhang Y.Z."/>
        </authorList>
    </citation>
    <scope>NUCLEOTIDE SEQUENCE [LARGE SCALE GENOMIC DNA]</scope>
    <source>
        <strain evidence="6 7">P-1 km-3</strain>
    </source>
</reference>
<dbReference type="Proteomes" id="UP000305451">
    <property type="component" value="Unassembled WGS sequence"/>
</dbReference>
<feature type="transmembrane region" description="Helical" evidence="4">
    <location>
        <begin position="56"/>
        <end position="76"/>
    </location>
</feature>
<dbReference type="Pfam" id="PF08534">
    <property type="entry name" value="Redoxin"/>
    <property type="match status" value="1"/>
</dbReference>
<dbReference type="GO" id="GO:0030313">
    <property type="term" value="C:cell envelope"/>
    <property type="evidence" value="ECO:0007669"/>
    <property type="project" value="UniProtKB-SubCell"/>
</dbReference>
<keyword evidence="3" id="KW-0676">Redox-active center</keyword>
<dbReference type="EMBL" id="SRXV01000003">
    <property type="protein sequence ID" value="TGY92180.1"/>
    <property type="molecule type" value="Genomic_DNA"/>
</dbReference>
<comment type="subcellular location">
    <subcellularLocation>
        <location evidence="1">Cell envelope</location>
    </subcellularLocation>
</comment>
<evidence type="ECO:0000259" key="5">
    <source>
        <dbReference type="PROSITE" id="PS51352"/>
    </source>
</evidence>
<dbReference type="InterPro" id="IPR036249">
    <property type="entry name" value="Thioredoxin-like_sf"/>
</dbReference>
<sequence length="244" mass="26869">MWTEVLIASMTEEGPDAKRPPHISRPEAGRFELDPVMTAILKGEAEKVQMHNWTPLRWALTLLPLIGFAAVIYMLFSAAGSRPSGLLDSYARGTMSGFVAIDDAPSQSLNTLTTPSGETLTLADKRGRILLVNYWATWCAPCVVEMPQLNALQARYGSDDFEVVTISMDQRMDVAEEFFAQNGLDALTLYHGFDLGAVQRLGARGLPVTVLYDRHGVELGRVQGEADWDSPEAHALIEAAIERY</sequence>
<comment type="caution">
    <text evidence="6">The sequence shown here is derived from an EMBL/GenBank/DDBJ whole genome shotgun (WGS) entry which is preliminary data.</text>
</comment>
<evidence type="ECO:0000313" key="7">
    <source>
        <dbReference type="Proteomes" id="UP000305451"/>
    </source>
</evidence>
<evidence type="ECO:0000256" key="4">
    <source>
        <dbReference type="SAM" id="Phobius"/>
    </source>
</evidence>
<evidence type="ECO:0000256" key="1">
    <source>
        <dbReference type="ARBA" id="ARBA00004196"/>
    </source>
</evidence>
<dbReference type="GO" id="GO:0017004">
    <property type="term" value="P:cytochrome complex assembly"/>
    <property type="evidence" value="ECO:0007669"/>
    <property type="project" value="UniProtKB-KW"/>
</dbReference>
<proteinExistence type="predicted"/>
<dbReference type="InterPro" id="IPR013766">
    <property type="entry name" value="Thioredoxin_domain"/>
</dbReference>
<keyword evidence="4" id="KW-0472">Membrane</keyword>